<dbReference type="PANTHER" id="PTHR23099:SF0">
    <property type="entry name" value="GERM CELL NUCLEAR ACIDIC PROTEIN"/>
    <property type="match status" value="1"/>
</dbReference>
<dbReference type="InterPro" id="IPR006640">
    <property type="entry name" value="SprT-like_domain"/>
</dbReference>
<feature type="region of interest" description="Disordered" evidence="1">
    <location>
        <begin position="22"/>
        <end position="45"/>
    </location>
</feature>
<feature type="compositionally biased region" description="Polar residues" evidence="1">
    <location>
        <begin position="22"/>
        <end position="37"/>
    </location>
</feature>
<name>A0A1S3H5D5_LINAN</name>
<feature type="compositionally biased region" description="Polar residues" evidence="1">
    <location>
        <begin position="128"/>
        <end position="146"/>
    </location>
</feature>
<organism evidence="3 4">
    <name type="scientific">Lingula anatina</name>
    <name type="common">Brachiopod</name>
    <name type="synonym">Lingula unguis</name>
    <dbReference type="NCBI Taxonomy" id="7574"/>
    <lineage>
        <taxon>Eukaryota</taxon>
        <taxon>Metazoa</taxon>
        <taxon>Spiralia</taxon>
        <taxon>Lophotrochozoa</taxon>
        <taxon>Brachiopoda</taxon>
        <taxon>Linguliformea</taxon>
        <taxon>Lingulata</taxon>
        <taxon>Lingulida</taxon>
        <taxon>Linguloidea</taxon>
        <taxon>Lingulidae</taxon>
        <taxon>Lingula</taxon>
    </lineage>
</organism>
<dbReference type="KEGG" id="lak:106152248"/>
<dbReference type="PANTHER" id="PTHR23099">
    <property type="entry name" value="TRANSCRIPTIONAL REGULATOR"/>
    <property type="match status" value="1"/>
</dbReference>
<feature type="region of interest" description="Disordered" evidence="1">
    <location>
        <begin position="74"/>
        <end position="172"/>
    </location>
</feature>
<dbReference type="InterPro" id="IPR035240">
    <property type="entry name" value="SprT_Zn_ribbon"/>
</dbReference>
<dbReference type="GO" id="GO:0005634">
    <property type="term" value="C:nucleus"/>
    <property type="evidence" value="ECO:0007669"/>
    <property type="project" value="TreeGrafter"/>
</dbReference>
<evidence type="ECO:0000313" key="4">
    <source>
        <dbReference type="RefSeq" id="XP_013381218.1"/>
    </source>
</evidence>
<dbReference type="GeneID" id="106152248"/>
<feature type="compositionally biased region" description="Polar residues" evidence="1">
    <location>
        <begin position="323"/>
        <end position="346"/>
    </location>
</feature>
<dbReference type="Pfam" id="PF10263">
    <property type="entry name" value="SprT-like"/>
    <property type="match status" value="1"/>
</dbReference>
<feature type="region of interest" description="Disordered" evidence="1">
    <location>
        <begin position="205"/>
        <end position="406"/>
    </location>
</feature>
<dbReference type="InParanoid" id="A0A1S3H5D5"/>
<feature type="compositionally biased region" description="Polar residues" evidence="1">
    <location>
        <begin position="230"/>
        <end position="242"/>
    </location>
</feature>
<feature type="domain" description="SprT-like" evidence="2">
    <location>
        <begin position="895"/>
        <end position="1057"/>
    </location>
</feature>
<evidence type="ECO:0000313" key="3">
    <source>
        <dbReference type="Proteomes" id="UP000085678"/>
    </source>
</evidence>
<feature type="region of interest" description="Disordered" evidence="1">
    <location>
        <begin position="574"/>
        <end position="643"/>
    </location>
</feature>
<dbReference type="SMART" id="SM00731">
    <property type="entry name" value="SprT"/>
    <property type="match status" value="1"/>
</dbReference>
<feature type="compositionally biased region" description="Polar residues" evidence="1">
    <location>
        <begin position="395"/>
        <end position="406"/>
    </location>
</feature>
<dbReference type="AlphaFoldDB" id="A0A1S3H5D5"/>
<feature type="compositionally biased region" description="Basic residues" evidence="1">
    <location>
        <begin position="205"/>
        <end position="221"/>
    </location>
</feature>
<feature type="compositionally biased region" description="Polar residues" evidence="1">
    <location>
        <begin position="74"/>
        <end position="86"/>
    </location>
</feature>
<keyword evidence="3" id="KW-1185">Reference proteome</keyword>
<feature type="compositionally biased region" description="Low complexity" evidence="1">
    <location>
        <begin position="666"/>
        <end position="675"/>
    </location>
</feature>
<proteinExistence type="predicted"/>
<accession>A0A1S3H5D5</accession>
<evidence type="ECO:0000256" key="1">
    <source>
        <dbReference type="SAM" id="MobiDB-lite"/>
    </source>
</evidence>
<feature type="compositionally biased region" description="Basic residues" evidence="1">
    <location>
        <begin position="254"/>
        <end position="277"/>
    </location>
</feature>
<sequence>MADGDLPASVHSELGFVTADSLTSADSVGNESKQKQVSVEDEAPSELCAAKTPLSAITEITSNDEVCQNSHLDFSVDNQNSSTNGEKCQALYDSSIPTELSETPELVASGSSSNESFDNSEPVDPNVKLSSTVRDSTSSVEGSLNLSPIDRQSDDQSGNCKGEKDQVQGESLDDMFSQMASKLGWLDDGDLDSAIQELEAKVRGKKCSKLTTKKKGNKSKSKSTSLKESMNSANQDTTSQSCDFKAPSTVQDKRSKKSKKATSAKTTGKVHKLRKRTKKEEEKSELPLACQLFPQSKKIAVDDEEDVKMELDSTDNGPHALESQGNRATLESTCKTDKSLQVSLCSENERGNSTEDSSINCIPDTLQPKNDRARSVQDQSEDCIPDSLAPKEEGTTSLLSTSKEVVPDTLQSKNGSFTIPGDSSAKFVQDSFCSEDVDSSKINNDMGVQESLDLEDGIASDEANQRYELDLNRYNPNESPQHDSGTHPSVASRNLPTAHEASYDTQDAGKIPESSVKSSYRLDFSGVEMGQHLASHFNRRKPRISVYHDALDVVPPTYSSEASSNEENTFQDAFDTVTGDPERGHGDSETNGMKQENDNCVIDDKGLDDENSVTGNKERENDDKGRRNTTLEISPNEFEGSASGKAVNMDLNQLQGGQQKSNLGHVSDVSSDSSSPCEKSVLSISDSFENLKIPKREKKKIKPHEALNPHLKKKQSKYNKISDDCDTGMVLTDDESDNSLDDVSSVVDRINGFDNHVNKVDSEQNEFQDAVHMDSRKEELKHVEEKASQADDLSDLSESDLSSVSLQEPTTNKITSVTQNSTQDTPKCAVRARSSRTVHHDSASSDDEALESFFSKMKTPVKPKHVSQASLEEFIISDSDMSSDSDDSTFYNYTDSLLNRITSRSTGKGKRKTTSKLPKDLNILWNKRLLKTAGYCAYKRVKGGTAEERTARIELSDKVCDSAERVRNTLIHEMCHAAVWLLNGKNDGHGPYWKYWAKKANVVHPDLPVISRCHTYAIQTKYTYRCTKCSYQFGRHSKSLDITKKVCGHCRGTFELLINSKDGSKSTPSTTKALTPFAKFVKENYGIVKGGQKGLQHKDVMRQLSEQFASSKIA</sequence>
<dbReference type="STRING" id="7574.A0A1S3H5D5"/>
<feature type="compositionally biased region" description="Basic and acidic residues" evidence="1">
    <location>
        <begin position="616"/>
        <end position="626"/>
    </location>
</feature>
<feature type="compositionally biased region" description="Basic and acidic residues" evidence="1">
    <location>
        <begin position="774"/>
        <end position="789"/>
    </location>
</feature>
<feature type="region of interest" description="Disordered" evidence="1">
    <location>
        <begin position="774"/>
        <end position="847"/>
    </location>
</feature>
<reference evidence="4" key="1">
    <citation type="submission" date="2025-08" db="UniProtKB">
        <authorList>
            <consortium name="RefSeq"/>
        </authorList>
    </citation>
    <scope>IDENTIFICATION</scope>
    <source>
        <tissue evidence="4">Gonads</tissue>
    </source>
</reference>
<dbReference type="OrthoDB" id="20772at2759"/>
<dbReference type="Proteomes" id="UP000085678">
    <property type="component" value="Unplaced"/>
</dbReference>
<dbReference type="RefSeq" id="XP_013381218.1">
    <property type="nucleotide sequence ID" value="XM_013525764.1"/>
</dbReference>
<dbReference type="Pfam" id="PF17283">
    <property type="entry name" value="Zn_ribbon_SprT"/>
    <property type="match status" value="1"/>
</dbReference>
<dbReference type="GO" id="GO:0006974">
    <property type="term" value="P:DNA damage response"/>
    <property type="evidence" value="ECO:0007669"/>
    <property type="project" value="UniProtKB-ARBA"/>
</dbReference>
<feature type="region of interest" description="Disordered" evidence="1">
    <location>
        <begin position="473"/>
        <end position="493"/>
    </location>
</feature>
<feature type="compositionally biased region" description="Polar residues" evidence="1">
    <location>
        <begin position="807"/>
        <end position="825"/>
    </location>
</feature>
<feature type="region of interest" description="Disordered" evidence="1">
    <location>
        <begin position="657"/>
        <end position="678"/>
    </location>
</feature>
<gene>
    <name evidence="4" type="primary">LOC106152248</name>
</gene>
<feature type="compositionally biased region" description="Low complexity" evidence="1">
    <location>
        <begin position="109"/>
        <end position="120"/>
    </location>
</feature>
<protein>
    <submittedName>
        <fullName evidence="4">Uncharacterized protein LOC106152248</fullName>
    </submittedName>
</protein>
<evidence type="ECO:0000259" key="2">
    <source>
        <dbReference type="SMART" id="SM00731"/>
    </source>
</evidence>